<accession>A0A7K1SSL3</accession>
<evidence type="ECO:0000313" key="4">
    <source>
        <dbReference type="Proteomes" id="UP000462014"/>
    </source>
</evidence>
<dbReference type="Gene3D" id="3.40.50.1000">
    <property type="entry name" value="HAD superfamily/HAD-like"/>
    <property type="match status" value="1"/>
</dbReference>
<gene>
    <name evidence="3" type="ORF">GO621_01645</name>
</gene>
<feature type="active site" description="Proton donor" evidence="2">
    <location>
        <position position="2"/>
    </location>
</feature>
<keyword evidence="4" id="KW-1185">Reference proteome</keyword>
<dbReference type="PANTHER" id="PTHR16504:SF4">
    <property type="entry name" value="5'(3')-DEOXYRIBONUCLEOTIDASE"/>
    <property type="match status" value="1"/>
</dbReference>
<evidence type="ECO:0000256" key="2">
    <source>
        <dbReference type="PIRSR" id="PIRSR610708-1"/>
    </source>
</evidence>
<protein>
    <submittedName>
        <fullName evidence="3">5'(3')-deoxyribonucleotidase</fullName>
    </submittedName>
</protein>
<organism evidence="3 4">
    <name type="scientific">Mucilaginibacter arboris</name>
    <dbReference type="NCBI Taxonomy" id="2682090"/>
    <lineage>
        <taxon>Bacteria</taxon>
        <taxon>Pseudomonadati</taxon>
        <taxon>Bacteroidota</taxon>
        <taxon>Sphingobacteriia</taxon>
        <taxon>Sphingobacteriales</taxon>
        <taxon>Sphingobacteriaceae</taxon>
        <taxon>Mucilaginibacter</taxon>
    </lineage>
</organism>
<evidence type="ECO:0000313" key="3">
    <source>
        <dbReference type="EMBL" id="MVN20237.1"/>
    </source>
</evidence>
<dbReference type="EMBL" id="WPIK01000001">
    <property type="protein sequence ID" value="MVN20237.1"/>
    <property type="molecule type" value="Genomic_DNA"/>
</dbReference>
<dbReference type="PANTHER" id="PTHR16504">
    <property type="entry name" value="5'(3')-DEOXYRIBONUCLEOTIDASE"/>
    <property type="match status" value="1"/>
</dbReference>
<dbReference type="InterPro" id="IPR023214">
    <property type="entry name" value="HAD_sf"/>
</dbReference>
<name>A0A7K1SSL3_9SPHI</name>
<sequence length="166" mass="19653">MDEVLADVIAKFKLLYKRDHPKETLQELADGKEFYDIVPEHIAGDFRKHIYEKGFFRDLDVIKDSQRVVKELDKKYDVFIVSAAMEFRNSLEDKVDWLVDHFPFIPWQRTIFCGLKIVNVDVMIDDRSRNFTAFNGRPLLFTSPHNKLINEFERVNTWEEVAAKLL</sequence>
<dbReference type="GO" id="GO:0009223">
    <property type="term" value="P:pyrimidine deoxyribonucleotide catabolic process"/>
    <property type="evidence" value="ECO:0007669"/>
    <property type="project" value="TreeGrafter"/>
</dbReference>
<proteinExistence type="inferred from homology"/>
<dbReference type="SUPFAM" id="SSF56784">
    <property type="entry name" value="HAD-like"/>
    <property type="match status" value="1"/>
</dbReference>
<dbReference type="Gene3D" id="1.10.40.40">
    <property type="entry name" value="Deoxyribonucleotidase, domain 2"/>
    <property type="match status" value="1"/>
</dbReference>
<dbReference type="InterPro" id="IPR010708">
    <property type="entry name" value="5'(3')-deoxyribonucleotidase"/>
</dbReference>
<dbReference type="GO" id="GO:0008253">
    <property type="term" value="F:5'-nucleotidase activity"/>
    <property type="evidence" value="ECO:0007669"/>
    <property type="project" value="InterPro"/>
</dbReference>
<dbReference type="AlphaFoldDB" id="A0A7K1SSL3"/>
<dbReference type="Proteomes" id="UP000462014">
    <property type="component" value="Unassembled WGS sequence"/>
</dbReference>
<comment type="similarity">
    <text evidence="1">Belongs to the 5'(3')-deoxyribonucleotidase family.</text>
</comment>
<reference evidence="3 4" key="1">
    <citation type="submission" date="2019-12" db="EMBL/GenBank/DDBJ databases">
        <title>Mucilaginibacter sp. HMF7410 genome sequencing and assembly.</title>
        <authorList>
            <person name="Kang H."/>
            <person name="Cha I."/>
            <person name="Kim H."/>
            <person name="Joh K."/>
        </authorList>
    </citation>
    <scope>NUCLEOTIDE SEQUENCE [LARGE SCALE GENOMIC DNA]</scope>
    <source>
        <strain evidence="3 4">HMF7410</strain>
    </source>
</reference>
<dbReference type="Pfam" id="PF06941">
    <property type="entry name" value="NT5C"/>
    <property type="match status" value="1"/>
</dbReference>
<comment type="caution">
    <text evidence="3">The sequence shown here is derived from an EMBL/GenBank/DDBJ whole genome shotgun (WGS) entry which is preliminary data.</text>
</comment>
<evidence type="ECO:0000256" key="1">
    <source>
        <dbReference type="ARBA" id="ARBA00009589"/>
    </source>
</evidence>
<dbReference type="InterPro" id="IPR036412">
    <property type="entry name" value="HAD-like_sf"/>
</dbReference>